<dbReference type="EMBL" id="JH594606">
    <property type="protein sequence ID" value="EHQ01620.1"/>
    <property type="molecule type" value="Genomic_DNA"/>
</dbReference>
<dbReference type="GO" id="GO:0003824">
    <property type="term" value="F:catalytic activity"/>
    <property type="evidence" value="ECO:0007669"/>
    <property type="project" value="InterPro"/>
</dbReference>
<dbReference type="Proteomes" id="UP000003844">
    <property type="component" value="Unassembled WGS sequence"/>
</dbReference>
<accession>H2BU24</accession>
<protein>
    <submittedName>
        <fullName evidence="2">Kojibiose phosphorylase</fullName>
    </submittedName>
</protein>
<dbReference type="GO" id="GO:0005975">
    <property type="term" value="P:carbohydrate metabolic process"/>
    <property type="evidence" value="ECO:0007669"/>
    <property type="project" value="InterPro"/>
</dbReference>
<dbReference type="InterPro" id="IPR037018">
    <property type="entry name" value="GH65_N"/>
</dbReference>
<feature type="domain" description="Glycoside hydrolase family 65 N-terminal" evidence="1">
    <location>
        <begin position="10"/>
        <end position="104"/>
    </location>
</feature>
<dbReference type="HOGENOM" id="CLU_2054583_0_0_10"/>
<dbReference type="Gene3D" id="2.70.98.40">
    <property type="entry name" value="Glycoside hydrolase, family 65, N-terminal domain"/>
    <property type="match status" value="1"/>
</dbReference>
<evidence type="ECO:0000259" key="1">
    <source>
        <dbReference type="Pfam" id="PF03636"/>
    </source>
</evidence>
<sequence>MDAYTGIVAANGRIGILPEDKPFEVRSIILNNVYDKESPLGVSKILVGMNFGNLEMEIDGEKITENNVSNWMQTLNMKEAAFTTSFDFKDKAQISYTIYALRNVQYTGYIDFKVQAKTDI</sequence>
<feature type="non-terminal residue" evidence="2">
    <location>
        <position position="120"/>
    </location>
</feature>
<dbReference type="AlphaFoldDB" id="H2BU24"/>
<organism evidence="2 3">
    <name type="scientific">Gillisia limnaea (strain DSM 15749 / LMG 21470 / R-8282)</name>
    <dbReference type="NCBI Taxonomy" id="865937"/>
    <lineage>
        <taxon>Bacteria</taxon>
        <taxon>Pseudomonadati</taxon>
        <taxon>Bacteroidota</taxon>
        <taxon>Flavobacteriia</taxon>
        <taxon>Flavobacteriales</taxon>
        <taxon>Flavobacteriaceae</taxon>
        <taxon>Gillisia</taxon>
    </lineage>
</organism>
<gene>
    <name evidence="2" type="ORF">Gilli_0934</name>
</gene>
<dbReference type="InterPro" id="IPR005196">
    <property type="entry name" value="Glyco_hydro_65_N"/>
</dbReference>
<name>H2BU24_GILLR</name>
<dbReference type="eggNOG" id="COG1554">
    <property type="taxonomic scope" value="Bacteria"/>
</dbReference>
<evidence type="ECO:0000313" key="3">
    <source>
        <dbReference type="Proteomes" id="UP000003844"/>
    </source>
</evidence>
<dbReference type="Pfam" id="PF03636">
    <property type="entry name" value="Glyco_hydro_65N"/>
    <property type="match status" value="1"/>
</dbReference>
<keyword evidence="3" id="KW-1185">Reference proteome</keyword>
<proteinExistence type="predicted"/>
<reference evidence="3" key="1">
    <citation type="journal article" date="2012" name="Stand. Genomic Sci.">
        <title>Genome sequence of the Antarctic rhodopsins-containing flavobacterium Gillisia limnaea type strain (R-8282(T)).</title>
        <authorList>
            <person name="Riedel T."/>
            <person name="Held B."/>
            <person name="Nolan M."/>
            <person name="Lucas S."/>
            <person name="Lapidus A."/>
            <person name="Tice H."/>
            <person name="Del Rio T.G."/>
            <person name="Cheng J.F."/>
            <person name="Han C."/>
            <person name="Tapia R."/>
            <person name="Goodwin L.A."/>
            <person name="Pitluck S."/>
            <person name="Liolios K."/>
            <person name="Mavromatis K."/>
            <person name="Pagani I."/>
            <person name="Ivanova N."/>
            <person name="Mikhailova N."/>
            <person name="Pati A."/>
            <person name="Chen A."/>
            <person name="Palaniappan K."/>
            <person name="Land M."/>
            <person name="Rohde M."/>
            <person name="Tindall B.J."/>
            <person name="Detter J.C."/>
            <person name="Goker M."/>
            <person name="Bristow J."/>
            <person name="Eisen J.A."/>
            <person name="Markowitz V."/>
            <person name="Hugenholtz P."/>
            <person name="Kyrpides N.C."/>
            <person name="Klenk H.P."/>
            <person name="Woyke T."/>
        </authorList>
    </citation>
    <scope>NUCLEOTIDE SEQUENCE [LARGE SCALE GENOMIC DNA]</scope>
    <source>
        <strain evidence="3">DSM 15749 / LMG 21470 / R-8282</strain>
    </source>
</reference>
<evidence type="ECO:0000313" key="2">
    <source>
        <dbReference type="EMBL" id="EHQ01620.1"/>
    </source>
</evidence>